<evidence type="ECO:0000256" key="7">
    <source>
        <dbReference type="ARBA" id="ARBA00023004"/>
    </source>
</evidence>
<keyword evidence="6" id="KW-0560">Oxidoreductase</keyword>
<comment type="cofactor">
    <cofactor evidence="8">
        <name>heme</name>
        <dbReference type="ChEBI" id="CHEBI:30413"/>
    </cofactor>
    <text evidence="8">Binds 2 heme groups.</text>
</comment>
<reference evidence="13 14" key="1">
    <citation type="submission" date="2015-08" db="EMBL/GenBank/DDBJ databases">
        <title>Comparative genomics of the Campylobacter concisus group.</title>
        <authorList>
            <person name="Yee E."/>
            <person name="Chapman M.H."/>
            <person name="Huynh S."/>
            <person name="Bono J.L."/>
            <person name="On S.L."/>
            <person name="St Leger J."/>
            <person name="Foster G."/>
            <person name="Parker C.T."/>
            <person name="Miller W.G."/>
        </authorList>
    </citation>
    <scope>NUCLEOTIDE SEQUENCE [LARGE SCALE GENOMIC DNA]</scope>
    <source>
        <strain evidence="13 14">RM9337</strain>
    </source>
</reference>
<dbReference type="GO" id="GO:0046872">
    <property type="term" value="F:metal ion binding"/>
    <property type="evidence" value="ECO:0007669"/>
    <property type="project" value="UniProtKB-KW"/>
</dbReference>
<dbReference type="InterPro" id="IPR036909">
    <property type="entry name" value="Cyt_c-like_dom_sf"/>
</dbReference>
<feature type="binding site" description="covalent" evidence="8">
    <location>
        <position position="54"/>
    </location>
    <ligand>
        <name>heme c</name>
        <dbReference type="ChEBI" id="CHEBI:61717"/>
        <label>1</label>
    </ligand>
</feature>
<evidence type="ECO:0000256" key="8">
    <source>
        <dbReference type="PIRSR" id="PIRSR000294-1"/>
    </source>
</evidence>
<dbReference type="EMBL" id="JADBHS010000016">
    <property type="protein sequence ID" value="MBE2987021.1"/>
    <property type="molecule type" value="Genomic_DNA"/>
</dbReference>
<keyword evidence="2 8" id="KW-0349">Heme</keyword>
<feature type="binding site" description="axial binding residue" evidence="9">
    <location>
        <position position="58"/>
    </location>
    <ligand>
        <name>heme c</name>
        <dbReference type="ChEBI" id="CHEBI:61717"/>
        <label>1</label>
    </ligand>
    <ligandPart>
        <name>Fe</name>
        <dbReference type="ChEBI" id="CHEBI:18248"/>
    </ligandPart>
</feature>
<feature type="chain" id="PRO_5044718300" evidence="10">
    <location>
        <begin position="17"/>
        <end position="300"/>
    </location>
</feature>
<evidence type="ECO:0000256" key="4">
    <source>
        <dbReference type="ARBA" id="ARBA00022729"/>
    </source>
</evidence>
<evidence type="ECO:0000256" key="6">
    <source>
        <dbReference type="ARBA" id="ARBA00023002"/>
    </source>
</evidence>
<feature type="signal peptide" evidence="10">
    <location>
        <begin position="1"/>
        <end position="16"/>
    </location>
</feature>
<sequence>MRKIFLLMFFMVSIFADSLSFSPLVKVEYDKEKAMLGKKLFFDKRISRSGTLSCESCHNLYWDLSGTSRERPQKGMLNPISVLNAAFTYIFYSDGRKRDIYDQVVESITSRSELNSDEDQIMDVLDSIPEYRILFRKVYKDDIKFKYIVDSIVEFEKSVSSVNSRFDKYLLGDSRALNSEEKRGFELFQKIGCMACHNGKNLGSNLLQDTDFHKHANSRVINADEKSNKRLHKVPSLRNIARTAPYLYDGSIEDLRDVIRMVSHHQLQYTINKEELDSIYSFLLSLDGEVPRIINDSASN</sequence>
<feature type="binding site" description="axial binding residue" evidence="9">
    <location>
        <position position="197"/>
    </location>
    <ligand>
        <name>heme c</name>
        <dbReference type="ChEBI" id="CHEBI:61717"/>
        <label>2</label>
    </ligand>
    <ligandPart>
        <name>Fe</name>
        <dbReference type="ChEBI" id="CHEBI:18248"/>
    </ligandPart>
</feature>
<evidence type="ECO:0000313" key="13">
    <source>
        <dbReference type="EMBL" id="MBE3607436.1"/>
    </source>
</evidence>
<dbReference type="GO" id="GO:0020037">
    <property type="term" value="F:heme binding"/>
    <property type="evidence" value="ECO:0007669"/>
    <property type="project" value="InterPro"/>
</dbReference>
<feature type="binding site" description="covalent" evidence="8">
    <location>
        <position position="193"/>
    </location>
    <ligand>
        <name>heme c</name>
        <dbReference type="ChEBI" id="CHEBI:61717"/>
        <label>2</label>
    </ligand>
</feature>
<feature type="binding site" description="covalent" evidence="8">
    <location>
        <position position="57"/>
    </location>
    <ligand>
        <name>heme c</name>
        <dbReference type="ChEBI" id="CHEBI:61717"/>
        <label>1</label>
    </ligand>
</feature>
<feature type="binding site" description="covalent" evidence="8">
    <location>
        <position position="196"/>
    </location>
    <ligand>
        <name>heme c</name>
        <dbReference type="ChEBI" id="CHEBI:61717"/>
        <label>2</label>
    </ligand>
</feature>
<evidence type="ECO:0000256" key="10">
    <source>
        <dbReference type="SAM" id="SignalP"/>
    </source>
</evidence>
<dbReference type="InterPro" id="IPR026259">
    <property type="entry name" value="MauG/Cytc_peroxidase"/>
</dbReference>
<dbReference type="PANTHER" id="PTHR30600:SF7">
    <property type="entry name" value="CYTOCHROME C PEROXIDASE-RELATED"/>
    <property type="match status" value="1"/>
</dbReference>
<dbReference type="GO" id="GO:0004130">
    <property type="term" value="F:cytochrome-c peroxidase activity"/>
    <property type="evidence" value="ECO:0007669"/>
    <property type="project" value="TreeGrafter"/>
</dbReference>
<dbReference type="InterPro" id="IPR051395">
    <property type="entry name" value="Cytochrome_c_Peroxidase/MauG"/>
</dbReference>
<evidence type="ECO:0000256" key="9">
    <source>
        <dbReference type="PIRSR" id="PIRSR000294-2"/>
    </source>
</evidence>
<dbReference type="Gene3D" id="1.10.760.10">
    <property type="entry name" value="Cytochrome c-like domain"/>
    <property type="match status" value="2"/>
</dbReference>
<evidence type="ECO:0000313" key="15">
    <source>
        <dbReference type="Proteomes" id="UP001318760"/>
    </source>
</evidence>
<keyword evidence="5" id="KW-0574">Periplasm</keyword>
<dbReference type="SUPFAM" id="SSF46626">
    <property type="entry name" value="Cytochrome c"/>
    <property type="match status" value="2"/>
</dbReference>
<dbReference type="InterPro" id="IPR009056">
    <property type="entry name" value="Cyt_c-like_dom"/>
</dbReference>
<organism evidence="13 14">
    <name type="scientific">Campylobacter californiensis</name>
    <dbReference type="NCBI Taxonomy" id="1032243"/>
    <lineage>
        <taxon>Bacteria</taxon>
        <taxon>Pseudomonadati</taxon>
        <taxon>Campylobacterota</taxon>
        <taxon>Epsilonproteobacteria</taxon>
        <taxon>Campylobacterales</taxon>
        <taxon>Campylobacteraceae</taxon>
        <taxon>Campylobacter</taxon>
    </lineage>
</organism>
<dbReference type="GO" id="GO:0042597">
    <property type="term" value="C:periplasmic space"/>
    <property type="evidence" value="ECO:0007669"/>
    <property type="project" value="UniProtKB-SubCell"/>
</dbReference>
<dbReference type="EMBL" id="LIWG01000001">
    <property type="protein sequence ID" value="MBE3607436.1"/>
    <property type="molecule type" value="Genomic_DNA"/>
</dbReference>
<feature type="domain" description="Cytochrome c" evidence="11">
    <location>
        <begin position="179"/>
        <end position="287"/>
    </location>
</feature>
<keyword evidence="4 10" id="KW-0732">Signal</keyword>
<comment type="PTM">
    <text evidence="8">Binds 2 heme groups per subunit.</text>
</comment>
<keyword evidence="14" id="KW-1185">Reference proteome</keyword>
<proteinExistence type="predicted"/>
<evidence type="ECO:0000313" key="12">
    <source>
        <dbReference type="EMBL" id="MBE2987021.1"/>
    </source>
</evidence>
<gene>
    <name evidence="12" type="ORF">CCAL12919_07795</name>
    <name evidence="13" type="ORF">CCAL9337_01660</name>
</gene>
<keyword evidence="7 9" id="KW-0408">Iron</keyword>
<accession>A0AAW3ZWD1</accession>
<name>A0AAW3ZWD1_9BACT</name>
<dbReference type="PIRSF" id="PIRSF000294">
    <property type="entry name" value="Cytochrome-c_peroxidase"/>
    <property type="match status" value="1"/>
</dbReference>
<dbReference type="AlphaFoldDB" id="A0AAW3ZWD1"/>
<evidence type="ECO:0000256" key="1">
    <source>
        <dbReference type="ARBA" id="ARBA00004418"/>
    </source>
</evidence>
<reference evidence="12 15" key="2">
    <citation type="submission" date="2020-10" db="EMBL/GenBank/DDBJ databases">
        <title>Campylobacter californiensis sp. nov. isolated from cattle and feral swine in California.</title>
        <authorList>
            <person name="Miller W.G."/>
        </authorList>
    </citation>
    <scope>NUCLEOTIDE SEQUENCE [LARGE SCALE GENOMIC DNA]</scope>
    <source>
        <strain evidence="12 15">RM12919</strain>
    </source>
</reference>
<keyword evidence="3 9" id="KW-0479">Metal-binding</keyword>
<evidence type="ECO:0000256" key="2">
    <source>
        <dbReference type="ARBA" id="ARBA00022617"/>
    </source>
</evidence>
<comment type="caution">
    <text evidence="13">The sequence shown here is derived from an EMBL/GenBank/DDBJ whole genome shotgun (WGS) entry which is preliminary data.</text>
</comment>
<evidence type="ECO:0000256" key="5">
    <source>
        <dbReference type="ARBA" id="ARBA00022764"/>
    </source>
</evidence>
<dbReference type="GO" id="GO:0009055">
    <property type="term" value="F:electron transfer activity"/>
    <property type="evidence" value="ECO:0007669"/>
    <property type="project" value="InterPro"/>
</dbReference>
<evidence type="ECO:0000259" key="11">
    <source>
        <dbReference type="PROSITE" id="PS51007"/>
    </source>
</evidence>
<protein>
    <submittedName>
        <fullName evidence="13">C-type cytochrome</fullName>
    </submittedName>
</protein>
<dbReference type="RefSeq" id="WP_170015339.1">
    <property type="nucleotide sequence ID" value="NZ_CP012545.1"/>
</dbReference>
<comment type="subcellular location">
    <subcellularLocation>
        <location evidence="1">Periplasm</location>
    </subcellularLocation>
</comment>
<dbReference type="PROSITE" id="PS51007">
    <property type="entry name" value="CYTC"/>
    <property type="match status" value="1"/>
</dbReference>
<dbReference type="PANTHER" id="PTHR30600">
    <property type="entry name" value="CYTOCHROME C PEROXIDASE-RELATED"/>
    <property type="match status" value="1"/>
</dbReference>
<dbReference type="Pfam" id="PF03150">
    <property type="entry name" value="CCP_MauG"/>
    <property type="match status" value="1"/>
</dbReference>
<dbReference type="InterPro" id="IPR004852">
    <property type="entry name" value="Di-haem_cyt_c_peroxidsae"/>
</dbReference>
<dbReference type="Proteomes" id="UP000650616">
    <property type="component" value="Unassembled WGS sequence"/>
</dbReference>
<evidence type="ECO:0000256" key="3">
    <source>
        <dbReference type="ARBA" id="ARBA00022723"/>
    </source>
</evidence>
<evidence type="ECO:0000313" key="14">
    <source>
        <dbReference type="Proteomes" id="UP000650616"/>
    </source>
</evidence>
<dbReference type="Proteomes" id="UP001318760">
    <property type="component" value="Unassembled WGS sequence"/>
</dbReference>